<dbReference type="PANTHER" id="PTHR23354:SF131">
    <property type="entry name" value="MTOR-ASSOCIATED PROTEIN MEAK7"/>
    <property type="match status" value="1"/>
</dbReference>
<dbReference type="EMBL" id="JANBOH010000307">
    <property type="protein sequence ID" value="KAJ1643003.1"/>
    <property type="molecule type" value="Genomic_DNA"/>
</dbReference>
<reference evidence="11" key="1">
    <citation type="submission" date="2022-07" db="EMBL/GenBank/DDBJ databases">
        <title>Phylogenomic reconstructions and comparative analyses of Kickxellomycotina fungi.</title>
        <authorList>
            <person name="Reynolds N.K."/>
            <person name="Stajich J.E."/>
            <person name="Barry K."/>
            <person name="Grigoriev I.V."/>
            <person name="Crous P."/>
            <person name="Smith M.E."/>
        </authorList>
    </citation>
    <scope>NUCLEOTIDE SEQUENCE</scope>
    <source>
        <strain evidence="11">NBRC 105413</strain>
    </source>
</reference>
<dbReference type="PANTHER" id="PTHR23354">
    <property type="entry name" value="NUCLEOLAR PROTEIN 7/ESTROGEN RECEPTOR COACTIVATOR-RELATED"/>
    <property type="match status" value="1"/>
</dbReference>
<name>A0A9W7XHM6_9FUNG</name>
<protein>
    <recommendedName>
        <fullName evidence="7">MTOR-associated protein MEAK7</fullName>
    </recommendedName>
    <alternativeName>
        <fullName evidence="9">TBC/LysM-associated domain-containing protein 1</fullName>
    </alternativeName>
    <alternativeName>
        <fullName evidence="8">TLD domain-containing protein 1</fullName>
    </alternativeName>
</protein>
<accession>A0A9W7XHM6</accession>
<evidence type="ECO:0000313" key="12">
    <source>
        <dbReference type="Proteomes" id="UP001145021"/>
    </source>
</evidence>
<dbReference type="GO" id="GO:0006979">
    <property type="term" value="P:response to oxidative stress"/>
    <property type="evidence" value="ECO:0007669"/>
    <property type="project" value="TreeGrafter"/>
</dbReference>
<comment type="caution">
    <text evidence="11">The sequence shown here is derived from an EMBL/GenBank/DDBJ whole genome shotgun (WGS) entry which is preliminary data.</text>
</comment>
<evidence type="ECO:0000256" key="5">
    <source>
        <dbReference type="ARBA" id="ARBA00023136"/>
    </source>
</evidence>
<evidence type="ECO:0000256" key="4">
    <source>
        <dbReference type="ARBA" id="ARBA00022490"/>
    </source>
</evidence>
<keyword evidence="5" id="KW-0472">Membrane</keyword>
<sequence length="492" mass="55547">MGNTSSLVSEAKFKQLSIDNKKAIQRLAQEFDNSRPAADQKGNSNLPFENILSRYIFTNNNDSADIAGAGAETPENRLSHLLYADRHAQTKSVLSLWAASGTQEIKEKQQPFSLYQFVLATCRQAIAGFWQLSAADKLDVEAEWLARKCLLESKQAVKRINGVATDTESFLADDVGEDWQRVARKWLRDAETAGYVSDDAWLIWWGNSSMFRELLNMALSSVIDRTFYREIIRGTRLLMAQRPEITKPRDYISSFSSNDCQSSTFLLCPTTAWVLGRELPKQSQISWQCVYSSRADGRSWSTFQNRIERKGAILVLIRETRRSETVAEPRVFGAYFDYDIEREPGWAGNSLNFLFTCSRDREDMLDGLEIFRSSGFNDHFQYFNYGTKTLPNGLGAGGQLGHFGLWIDSGFVTGSSDAAATFESRQLSSLRDFEIDAIEAWLVRPTERLDEDDTAGAQKSAMETNPEAAALLELANRKMYSKTVPDQDVDRE</sequence>
<dbReference type="GO" id="GO:0016020">
    <property type="term" value="C:membrane"/>
    <property type="evidence" value="ECO:0007669"/>
    <property type="project" value="UniProtKB-SubCell"/>
</dbReference>
<evidence type="ECO:0000256" key="9">
    <source>
        <dbReference type="ARBA" id="ARBA00042134"/>
    </source>
</evidence>
<dbReference type="PROSITE" id="PS51886">
    <property type="entry name" value="TLDC"/>
    <property type="match status" value="1"/>
</dbReference>
<gene>
    <name evidence="11" type="ORF">LPJ64_005174</name>
</gene>
<dbReference type="InterPro" id="IPR006571">
    <property type="entry name" value="TLDc_dom"/>
</dbReference>
<evidence type="ECO:0000256" key="6">
    <source>
        <dbReference type="ARBA" id="ARBA00023228"/>
    </source>
</evidence>
<proteinExistence type="predicted"/>
<evidence type="ECO:0000256" key="1">
    <source>
        <dbReference type="ARBA" id="ARBA00004370"/>
    </source>
</evidence>
<evidence type="ECO:0000256" key="3">
    <source>
        <dbReference type="ARBA" id="ARBA00004496"/>
    </source>
</evidence>
<dbReference type="Pfam" id="PF07534">
    <property type="entry name" value="TLD"/>
    <property type="match status" value="1"/>
</dbReference>
<evidence type="ECO:0000259" key="10">
    <source>
        <dbReference type="PROSITE" id="PS51886"/>
    </source>
</evidence>
<organism evidence="11 12">
    <name type="scientific">Coemansia asiatica</name>
    <dbReference type="NCBI Taxonomy" id="1052880"/>
    <lineage>
        <taxon>Eukaryota</taxon>
        <taxon>Fungi</taxon>
        <taxon>Fungi incertae sedis</taxon>
        <taxon>Zoopagomycota</taxon>
        <taxon>Kickxellomycotina</taxon>
        <taxon>Kickxellomycetes</taxon>
        <taxon>Kickxellales</taxon>
        <taxon>Kickxellaceae</taxon>
        <taxon>Coemansia</taxon>
    </lineage>
</organism>
<dbReference type="GO" id="GO:0005634">
    <property type="term" value="C:nucleus"/>
    <property type="evidence" value="ECO:0007669"/>
    <property type="project" value="TreeGrafter"/>
</dbReference>
<dbReference type="GO" id="GO:0005737">
    <property type="term" value="C:cytoplasm"/>
    <property type="evidence" value="ECO:0007669"/>
    <property type="project" value="UniProtKB-SubCell"/>
</dbReference>
<evidence type="ECO:0000256" key="7">
    <source>
        <dbReference type="ARBA" id="ARBA00039594"/>
    </source>
</evidence>
<dbReference type="Proteomes" id="UP001145021">
    <property type="component" value="Unassembled WGS sequence"/>
</dbReference>
<evidence type="ECO:0000313" key="11">
    <source>
        <dbReference type="EMBL" id="KAJ1643003.1"/>
    </source>
</evidence>
<feature type="domain" description="TLDc" evidence="10">
    <location>
        <begin position="265"/>
        <end position="444"/>
    </location>
</feature>
<keyword evidence="12" id="KW-1185">Reference proteome</keyword>
<evidence type="ECO:0000256" key="2">
    <source>
        <dbReference type="ARBA" id="ARBA00004371"/>
    </source>
</evidence>
<dbReference type="AlphaFoldDB" id="A0A9W7XHM6"/>
<evidence type="ECO:0000256" key="8">
    <source>
        <dbReference type="ARBA" id="ARBA00041780"/>
    </source>
</evidence>
<keyword evidence="4" id="KW-0963">Cytoplasm</keyword>
<comment type="subcellular location">
    <subcellularLocation>
        <location evidence="3">Cytoplasm</location>
    </subcellularLocation>
    <subcellularLocation>
        <location evidence="2">Lysosome</location>
    </subcellularLocation>
    <subcellularLocation>
        <location evidence="1">Membrane</location>
    </subcellularLocation>
</comment>
<dbReference type="SMART" id="SM00584">
    <property type="entry name" value="TLDc"/>
    <property type="match status" value="1"/>
</dbReference>
<keyword evidence="6" id="KW-0458">Lysosome</keyword>